<evidence type="ECO:0000313" key="1">
    <source>
        <dbReference type="EMBL" id="MBF4769542.1"/>
    </source>
</evidence>
<accession>A0A930YJQ1</accession>
<name>A0A930YJQ1_9ACTN</name>
<dbReference type="PANTHER" id="PTHR43881">
    <property type="entry name" value="GAMMA-GLUTAMYLTRANSPEPTIDASE (AFU_ORTHOLOGUE AFUA_4G13580)"/>
    <property type="match status" value="1"/>
</dbReference>
<protein>
    <submittedName>
        <fullName evidence="1">Gamma-glutamyltransferase</fullName>
    </submittedName>
</protein>
<dbReference type="RefSeq" id="WP_194697689.1">
    <property type="nucleotide sequence ID" value="NZ_JADKPO010000027.1"/>
</dbReference>
<keyword evidence="2" id="KW-1185">Reference proteome</keyword>
<dbReference type="AlphaFoldDB" id="A0A930YJQ1"/>
<dbReference type="EMBL" id="JADKPO010000027">
    <property type="protein sequence ID" value="MBF4769542.1"/>
    <property type="molecule type" value="Genomic_DNA"/>
</dbReference>
<dbReference type="PANTHER" id="PTHR43881:SF5">
    <property type="entry name" value="GAMMA-GLUTAMYLTRANSPEPTIDASE"/>
    <property type="match status" value="1"/>
</dbReference>
<dbReference type="InterPro" id="IPR052896">
    <property type="entry name" value="GGT-like_enzyme"/>
</dbReference>
<dbReference type="InterPro" id="IPR029055">
    <property type="entry name" value="Ntn_hydrolases_N"/>
</dbReference>
<organism evidence="1 2">
    <name type="scientific">Nocardioides agariphilus</name>
    <dbReference type="NCBI Taxonomy" id="433664"/>
    <lineage>
        <taxon>Bacteria</taxon>
        <taxon>Bacillati</taxon>
        <taxon>Actinomycetota</taxon>
        <taxon>Actinomycetes</taxon>
        <taxon>Propionibacteriales</taxon>
        <taxon>Nocardioidaceae</taxon>
        <taxon>Nocardioides</taxon>
    </lineage>
</organism>
<dbReference type="Proteomes" id="UP000660668">
    <property type="component" value="Unassembled WGS sequence"/>
</dbReference>
<evidence type="ECO:0000313" key="2">
    <source>
        <dbReference type="Proteomes" id="UP000660668"/>
    </source>
</evidence>
<dbReference type="Pfam" id="PF01019">
    <property type="entry name" value="G_glu_transpept"/>
    <property type="match status" value="1"/>
</dbReference>
<proteinExistence type="predicted"/>
<sequence>MTTRRRVIVAAPHPLAIRAGEDVADRGGNAIDAAVAAAMTLTVVYPHMTGVGGDLFALVRRPDGSTYSINASGAYGSALDEVPPVPLLGPRAVTVPGAASGWARLLELDGSVAAAELLEPVIALAADGTPVCAGLAEAVRELADEGKASPQLLALLDGCDREGATLRQPALAETLRILAAEGLASLYAGTLAERLARGFAELGVPVTAADLRRHDVRVEEPWSVDAATVRVSTAPPNSQGYLLLALLNAGAATPAVNRAALERLFARAEQCRDAELADPAYVRSDKRELLDPARLQDEATPPVAVPRAHGDTIAVTAVGADGTAVSLIQSLFHSFGSQVLEPGTGLVLHNRGALFSADPTSPNAPAPGKRPAHTLMPVVVEHADGRVSAHGAMGGRAQPQIHLQVLRNVLGGRSAQEAVSAPRFVVRDGQVLAEPEHTDETGHAMICTLAPDGTLSAGIDPRSDGWPAGD</sequence>
<reference evidence="1" key="1">
    <citation type="submission" date="2020-11" db="EMBL/GenBank/DDBJ databases">
        <title>Nocardioides cynanchi sp. nov., isolated from soil of rhizosphere of Cynanchum wilfordii.</title>
        <authorList>
            <person name="Lee J.-S."/>
            <person name="Suh M.K."/>
            <person name="Kim J.-S."/>
        </authorList>
    </citation>
    <scope>NUCLEOTIDE SEQUENCE</scope>
    <source>
        <strain evidence="1">KCTC 19276</strain>
    </source>
</reference>
<dbReference type="Gene3D" id="3.60.20.40">
    <property type="match status" value="1"/>
</dbReference>
<comment type="caution">
    <text evidence="1">The sequence shown here is derived from an EMBL/GenBank/DDBJ whole genome shotgun (WGS) entry which is preliminary data.</text>
</comment>
<dbReference type="SUPFAM" id="SSF56235">
    <property type="entry name" value="N-terminal nucleophile aminohydrolases (Ntn hydrolases)"/>
    <property type="match status" value="1"/>
</dbReference>
<dbReference type="PRINTS" id="PR01210">
    <property type="entry name" value="GGTRANSPTASE"/>
</dbReference>
<dbReference type="InterPro" id="IPR043137">
    <property type="entry name" value="GGT_ssub_C"/>
</dbReference>
<gene>
    <name evidence="1" type="ORF">ISU10_17375</name>
</gene>